<feature type="transmembrane region" description="Helical" evidence="1">
    <location>
        <begin position="43"/>
        <end position="60"/>
    </location>
</feature>
<dbReference type="RefSeq" id="WP_209870337.1">
    <property type="nucleotide sequence ID" value="NZ_JAGGLV010000003.1"/>
</dbReference>
<feature type="transmembrane region" description="Helical" evidence="1">
    <location>
        <begin position="263"/>
        <end position="285"/>
    </location>
</feature>
<comment type="caution">
    <text evidence="2">The sequence shown here is derived from an EMBL/GenBank/DDBJ whole genome shotgun (WGS) entry which is preliminary data.</text>
</comment>
<organism evidence="2 3">
    <name type="scientific">Paenibacillus silagei</name>
    <dbReference type="NCBI Taxonomy" id="1670801"/>
    <lineage>
        <taxon>Bacteria</taxon>
        <taxon>Bacillati</taxon>
        <taxon>Bacillota</taxon>
        <taxon>Bacilli</taxon>
        <taxon>Bacillales</taxon>
        <taxon>Paenibacillaceae</taxon>
        <taxon>Paenibacillus</taxon>
    </lineage>
</organism>
<keyword evidence="1" id="KW-0812">Transmembrane</keyword>
<dbReference type="Proteomes" id="UP000773462">
    <property type="component" value="Unassembled WGS sequence"/>
</dbReference>
<feature type="transmembrane region" description="Helical" evidence="1">
    <location>
        <begin position="188"/>
        <end position="213"/>
    </location>
</feature>
<proteinExistence type="predicted"/>
<keyword evidence="1" id="KW-1133">Transmembrane helix</keyword>
<sequence>MTSRIPDAFKENYAIWMAAFIEWLLLLPVWLVLQTYFQPEAEALRWIYLLPVLAAAGVLLREICNRRWKQLLAALILGAISAALTGTLTLIGLPLAAGAAVSAFLGMTAATRVNRLWLYISGIILYFVASIAFSRIPGLQPSAPVLTWSGSLCLILALLATNSTHLRYSSLNGGAGNLPQGLRRHNRVFVIGFIILAALLAAGGGRAVGMLLWNMVRAFFAWLSRLSSGSEEAPPAEALPEAIPAMPAAEPGEPGLLSMILNIGFYILGAAAILAVLYFILRWLYRNTGGILRRAMDRLLSLLRRETPAVTGYQDEETSLFNWEQTVQDFRQYVRSKLTPASRRDRWEGMDGSRERIRWLYRHWLRARHAEGYEVKPYLTPQETAADVAAWSQGQKRSSKHPGGDASVNDRLLGLYHRARYTEEELPELTAAEAAALKEQLKL</sequence>
<keyword evidence="1" id="KW-0472">Membrane</keyword>
<accession>A0ABS4NLX5</accession>
<feature type="transmembrane region" description="Helical" evidence="1">
    <location>
        <begin position="72"/>
        <end position="96"/>
    </location>
</feature>
<evidence type="ECO:0000256" key="1">
    <source>
        <dbReference type="SAM" id="Phobius"/>
    </source>
</evidence>
<reference evidence="2 3" key="1">
    <citation type="submission" date="2021-03" db="EMBL/GenBank/DDBJ databases">
        <title>Genomic Encyclopedia of Type Strains, Phase IV (KMG-IV): sequencing the most valuable type-strain genomes for metagenomic binning, comparative biology and taxonomic classification.</title>
        <authorList>
            <person name="Goeker M."/>
        </authorList>
    </citation>
    <scope>NUCLEOTIDE SEQUENCE [LARGE SCALE GENOMIC DNA]</scope>
    <source>
        <strain evidence="2 3">DSM 101953</strain>
    </source>
</reference>
<evidence type="ECO:0000313" key="2">
    <source>
        <dbReference type="EMBL" id="MBP2111028.1"/>
    </source>
</evidence>
<dbReference type="EMBL" id="JAGGLV010000003">
    <property type="protein sequence ID" value="MBP2111028.1"/>
    <property type="molecule type" value="Genomic_DNA"/>
</dbReference>
<keyword evidence="3" id="KW-1185">Reference proteome</keyword>
<evidence type="ECO:0000313" key="3">
    <source>
        <dbReference type="Proteomes" id="UP000773462"/>
    </source>
</evidence>
<feature type="transmembrane region" description="Helical" evidence="1">
    <location>
        <begin position="116"/>
        <end position="133"/>
    </location>
</feature>
<feature type="transmembrane region" description="Helical" evidence="1">
    <location>
        <begin position="12"/>
        <end position="31"/>
    </location>
</feature>
<name>A0ABS4NLX5_9BACL</name>
<gene>
    <name evidence="2" type="ORF">J2Z70_001169</name>
</gene>
<protein>
    <submittedName>
        <fullName evidence="2">Anti-sigma factor RsiW</fullName>
    </submittedName>
</protein>